<accession>A0A0H5QIF1</accession>
<sequence>EELDGDDDGGELVGRDELDEGELVGRDELDGGELVGRDELDGGELDDRGEVVEDGVEGEDVRLVVAGDEVAGEVVKLVGFKDVVGLGDAVNCDGDDVELLRDNG</sequence>
<evidence type="ECO:0000256" key="1">
    <source>
        <dbReference type="SAM" id="MobiDB-lite"/>
    </source>
</evidence>
<proteinExistence type="predicted"/>
<feature type="compositionally biased region" description="Acidic residues" evidence="1">
    <location>
        <begin position="1"/>
        <end position="10"/>
    </location>
</feature>
<dbReference type="AlphaFoldDB" id="A0A0H5QIF1"/>
<protein>
    <submittedName>
        <fullName evidence="2">Uncharacterized protein</fullName>
    </submittedName>
</protein>
<organism evidence="2">
    <name type="scientific">Spongospora subterranea</name>
    <dbReference type="NCBI Taxonomy" id="70186"/>
    <lineage>
        <taxon>Eukaryota</taxon>
        <taxon>Sar</taxon>
        <taxon>Rhizaria</taxon>
        <taxon>Endomyxa</taxon>
        <taxon>Phytomyxea</taxon>
        <taxon>Plasmodiophorida</taxon>
        <taxon>Plasmodiophoridae</taxon>
        <taxon>Spongospora</taxon>
    </lineage>
</organism>
<reference evidence="2" key="1">
    <citation type="submission" date="2015-04" db="EMBL/GenBank/DDBJ databases">
        <title>The genome sequence of the plant pathogenic Rhizarian Plasmodiophora brassicae reveals insights in its biotrophic life cycle and the origin of chitin synthesis.</title>
        <authorList>
            <person name="Schwelm A."/>
            <person name="Fogelqvist J."/>
            <person name="Knaust A."/>
            <person name="Julke S."/>
            <person name="Lilja T."/>
            <person name="Dhandapani V."/>
            <person name="Bonilla-Rosso G."/>
            <person name="Karlsson M."/>
            <person name="Shevchenko A."/>
            <person name="Choi S.R."/>
            <person name="Kim H.G."/>
            <person name="Park J.Y."/>
            <person name="Lim Y.P."/>
            <person name="Ludwig-Muller J."/>
            <person name="Dixelius C."/>
        </authorList>
    </citation>
    <scope>NUCLEOTIDE SEQUENCE</scope>
    <source>
        <tissue evidence="2">Potato root galls</tissue>
    </source>
</reference>
<dbReference type="EMBL" id="HACM01001393">
    <property type="protein sequence ID" value="CRZ01835.1"/>
    <property type="molecule type" value="Transcribed_RNA"/>
</dbReference>
<feature type="compositionally biased region" description="Basic and acidic residues" evidence="1">
    <location>
        <begin position="23"/>
        <end position="50"/>
    </location>
</feature>
<feature type="region of interest" description="Disordered" evidence="1">
    <location>
        <begin position="1"/>
        <end position="50"/>
    </location>
</feature>
<feature type="non-terminal residue" evidence="2">
    <location>
        <position position="1"/>
    </location>
</feature>
<name>A0A0H5QIF1_9EUKA</name>
<evidence type="ECO:0000313" key="2">
    <source>
        <dbReference type="EMBL" id="CRZ01835.1"/>
    </source>
</evidence>